<sequence length="194" mass="22239">MIPCSFASHHNIEHPWLRKMAPFKLDKLKPKFWKRLRQRRPGPVTTLNHVDLQNNAGAASPLRLIGQPHVPANEPDHAHITTSPSETSNVVSRGVTQGIVEGRHSFAPNINDSPSRLRPRVPHESVWNRQSIQVQDPVVRITEAGDIQRLYLIQAGRRYQFNDLDFDWRRLPGIPTTAARPLAPLFFRKLRRLI</sequence>
<gene>
    <name evidence="1" type="ORF">SCHPADRAFT_738156</name>
</gene>
<name>A0A0H2R192_9AGAM</name>
<evidence type="ECO:0000313" key="2">
    <source>
        <dbReference type="Proteomes" id="UP000053477"/>
    </source>
</evidence>
<dbReference type="InParanoid" id="A0A0H2R192"/>
<protein>
    <submittedName>
        <fullName evidence="1">Uncharacterized protein</fullName>
    </submittedName>
</protein>
<dbReference type="EMBL" id="KQ086369">
    <property type="protein sequence ID" value="KLO05072.1"/>
    <property type="molecule type" value="Genomic_DNA"/>
</dbReference>
<accession>A0A0H2R192</accession>
<evidence type="ECO:0000313" key="1">
    <source>
        <dbReference type="EMBL" id="KLO05072.1"/>
    </source>
</evidence>
<dbReference type="Proteomes" id="UP000053477">
    <property type="component" value="Unassembled WGS sequence"/>
</dbReference>
<reference evidence="1 2" key="1">
    <citation type="submission" date="2015-04" db="EMBL/GenBank/DDBJ databases">
        <title>Complete genome sequence of Schizopora paradoxa KUC8140, a cosmopolitan wood degrader in East Asia.</title>
        <authorList>
            <consortium name="DOE Joint Genome Institute"/>
            <person name="Min B."/>
            <person name="Park H."/>
            <person name="Jang Y."/>
            <person name="Kim J.-J."/>
            <person name="Kim K.H."/>
            <person name="Pangilinan J."/>
            <person name="Lipzen A."/>
            <person name="Riley R."/>
            <person name="Grigoriev I.V."/>
            <person name="Spatafora J.W."/>
            <person name="Choi I.-G."/>
        </authorList>
    </citation>
    <scope>NUCLEOTIDE SEQUENCE [LARGE SCALE GENOMIC DNA]</scope>
    <source>
        <strain evidence="1 2">KUC8140</strain>
    </source>
</reference>
<dbReference type="AlphaFoldDB" id="A0A0H2R192"/>
<proteinExistence type="predicted"/>
<keyword evidence="2" id="KW-1185">Reference proteome</keyword>
<organism evidence="1 2">
    <name type="scientific">Schizopora paradoxa</name>
    <dbReference type="NCBI Taxonomy" id="27342"/>
    <lineage>
        <taxon>Eukaryota</taxon>
        <taxon>Fungi</taxon>
        <taxon>Dikarya</taxon>
        <taxon>Basidiomycota</taxon>
        <taxon>Agaricomycotina</taxon>
        <taxon>Agaricomycetes</taxon>
        <taxon>Hymenochaetales</taxon>
        <taxon>Schizoporaceae</taxon>
        <taxon>Schizopora</taxon>
    </lineage>
</organism>